<gene>
    <name evidence="1" type="ORF">C2G38_2166640</name>
</gene>
<protein>
    <submittedName>
        <fullName evidence="1">Uncharacterized protein</fullName>
    </submittedName>
</protein>
<reference evidence="1 2" key="1">
    <citation type="submission" date="2018-06" db="EMBL/GenBank/DDBJ databases">
        <title>Comparative genomics reveals the genomic features of Rhizophagus irregularis, R. cerebriforme, R. diaphanum and Gigaspora rosea, and their symbiotic lifestyle signature.</title>
        <authorList>
            <person name="Morin E."/>
            <person name="San Clemente H."/>
            <person name="Chen E.C.H."/>
            <person name="De La Providencia I."/>
            <person name="Hainaut M."/>
            <person name="Kuo A."/>
            <person name="Kohler A."/>
            <person name="Murat C."/>
            <person name="Tang N."/>
            <person name="Roy S."/>
            <person name="Loubradou J."/>
            <person name="Henrissat B."/>
            <person name="Grigoriev I.V."/>
            <person name="Corradi N."/>
            <person name="Roux C."/>
            <person name="Martin F.M."/>
        </authorList>
    </citation>
    <scope>NUCLEOTIDE SEQUENCE [LARGE SCALE GENOMIC DNA]</scope>
    <source>
        <strain evidence="1 2">DAOM 194757</strain>
    </source>
</reference>
<organism evidence="1 2">
    <name type="scientific">Gigaspora rosea</name>
    <dbReference type="NCBI Taxonomy" id="44941"/>
    <lineage>
        <taxon>Eukaryota</taxon>
        <taxon>Fungi</taxon>
        <taxon>Fungi incertae sedis</taxon>
        <taxon>Mucoromycota</taxon>
        <taxon>Glomeromycotina</taxon>
        <taxon>Glomeromycetes</taxon>
        <taxon>Diversisporales</taxon>
        <taxon>Gigasporaceae</taxon>
        <taxon>Gigaspora</taxon>
    </lineage>
</organism>
<dbReference type="EMBL" id="QKWP01000185">
    <property type="protein sequence ID" value="RIB25178.1"/>
    <property type="molecule type" value="Genomic_DNA"/>
</dbReference>
<evidence type="ECO:0000313" key="2">
    <source>
        <dbReference type="Proteomes" id="UP000266673"/>
    </source>
</evidence>
<name>A0A397VTC5_9GLOM</name>
<dbReference type="OrthoDB" id="2384430at2759"/>
<evidence type="ECO:0000313" key="1">
    <source>
        <dbReference type="EMBL" id="RIB25178.1"/>
    </source>
</evidence>
<comment type="caution">
    <text evidence="1">The sequence shown here is derived from an EMBL/GenBank/DDBJ whole genome shotgun (WGS) entry which is preliminary data.</text>
</comment>
<sequence length="64" mass="7081">MASPQGMFQAGIYYSEETGVEKAFIYYKKSADSGVKTMEIPIIGIKFLGRNHDNSDINTTLTTT</sequence>
<proteinExistence type="predicted"/>
<keyword evidence="2" id="KW-1185">Reference proteome</keyword>
<dbReference type="Proteomes" id="UP000266673">
    <property type="component" value="Unassembled WGS sequence"/>
</dbReference>
<dbReference type="AlphaFoldDB" id="A0A397VTC5"/>
<accession>A0A397VTC5</accession>